<dbReference type="EMBL" id="JAROCG010000001">
    <property type="protein sequence ID" value="MDN4611290.1"/>
    <property type="molecule type" value="Genomic_DNA"/>
</dbReference>
<dbReference type="PANTHER" id="PTHR43317:SF1">
    <property type="entry name" value="THERMOSPERMINE SYNTHASE ACAULIS5"/>
    <property type="match status" value="1"/>
</dbReference>
<dbReference type="RefSeq" id="WP_301227147.1">
    <property type="nucleotide sequence ID" value="NZ_JAROCG010000001.1"/>
</dbReference>
<keyword evidence="1" id="KW-0620">Polyamine biosynthesis</keyword>
<feature type="compositionally biased region" description="Basic and acidic residues" evidence="2">
    <location>
        <begin position="260"/>
        <end position="276"/>
    </location>
</feature>
<evidence type="ECO:0000256" key="1">
    <source>
        <dbReference type="ARBA" id="ARBA00023115"/>
    </source>
</evidence>
<name>A0ABT8K1J0_9MICC</name>
<proteinExistence type="predicted"/>
<evidence type="ECO:0000313" key="3">
    <source>
        <dbReference type="EMBL" id="MDN4611290.1"/>
    </source>
</evidence>
<keyword evidence="4" id="KW-1185">Reference proteome</keyword>
<organism evidence="3 4">
    <name type="scientific">Arthrobacter burdickii</name>
    <dbReference type="NCBI Taxonomy" id="3035920"/>
    <lineage>
        <taxon>Bacteria</taxon>
        <taxon>Bacillati</taxon>
        <taxon>Actinomycetota</taxon>
        <taxon>Actinomycetes</taxon>
        <taxon>Micrococcales</taxon>
        <taxon>Micrococcaceae</taxon>
        <taxon>Arthrobacter</taxon>
    </lineage>
</organism>
<evidence type="ECO:0000313" key="4">
    <source>
        <dbReference type="Proteomes" id="UP001174209"/>
    </source>
</evidence>
<dbReference type="NCBIfam" id="NF037959">
    <property type="entry name" value="MFS_SpdSyn"/>
    <property type="match status" value="1"/>
</dbReference>
<dbReference type="Gene3D" id="3.40.50.150">
    <property type="entry name" value="Vaccinia Virus protein VP39"/>
    <property type="match status" value="1"/>
</dbReference>
<accession>A0ABT8K1J0</accession>
<dbReference type="Proteomes" id="UP001174209">
    <property type="component" value="Unassembled WGS sequence"/>
</dbReference>
<protein>
    <submittedName>
        <fullName evidence="3">Fused MFS/spermidine synthase</fullName>
    </submittedName>
</protein>
<dbReference type="SUPFAM" id="SSF53335">
    <property type="entry name" value="S-adenosyl-L-methionine-dependent methyltransferases"/>
    <property type="match status" value="1"/>
</dbReference>
<reference evidence="3" key="1">
    <citation type="submission" date="2023-06" db="EMBL/GenBank/DDBJ databases">
        <title>MT1 and MT2 Draft Genomes of Novel Species.</title>
        <authorList>
            <person name="Venkateswaran K."/>
        </authorList>
    </citation>
    <scope>NUCLEOTIDE SEQUENCE</scope>
    <source>
        <strain evidence="3">IIF3SC-B10</strain>
    </source>
</reference>
<dbReference type="InterPro" id="IPR029063">
    <property type="entry name" value="SAM-dependent_MTases_sf"/>
</dbReference>
<comment type="caution">
    <text evidence="3">The sequence shown here is derived from an EMBL/GenBank/DDBJ whole genome shotgun (WGS) entry which is preliminary data.</text>
</comment>
<dbReference type="PANTHER" id="PTHR43317">
    <property type="entry name" value="THERMOSPERMINE SYNTHASE ACAULIS5"/>
    <property type="match status" value="1"/>
</dbReference>
<sequence>MSPSQEPESDGDFDVPTRWLPGAAAYAEIDEDAYIDGALILSIGGAQQSHVDMRHPDRVFYEYLQRIARVIDLVSPPTAPLRILHLGAGALTLVRYVQATRPGSAQVAVDLEADLIDFVLDAMPLPDGTVCEVVVADAADAVLEQPDAAFDAVVLDIFAGADAPAHLTGADFAAHLLRVCAEDGVVLVNVGDDPPLAFARAQSRQLSALTAGTAVLTEAGMVGGAHPGNVIIAARPAGWPDAWTPALLAAGPHPAAVLVGREREAFEQDLPQDSKPDLPQASGPERAE</sequence>
<evidence type="ECO:0000256" key="2">
    <source>
        <dbReference type="SAM" id="MobiDB-lite"/>
    </source>
</evidence>
<gene>
    <name evidence="3" type="ORF">P5G52_10465</name>
</gene>
<feature type="region of interest" description="Disordered" evidence="2">
    <location>
        <begin position="260"/>
        <end position="288"/>
    </location>
</feature>